<dbReference type="EMBL" id="HG002054">
    <property type="protein sequence ID" value="CDF39581.1"/>
    <property type="molecule type" value="Genomic_DNA"/>
</dbReference>
<proteinExistence type="predicted"/>
<evidence type="ECO:0000256" key="1">
    <source>
        <dbReference type="SAM" id="MobiDB-lite"/>
    </source>
</evidence>
<feature type="region of interest" description="Disordered" evidence="1">
    <location>
        <begin position="143"/>
        <end position="266"/>
    </location>
</feature>
<gene>
    <name evidence="2" type="ORF">CHC_T00006665001</name>
</gene>
<dbReference type="Gramene" id="CDF39581">
    <property type="protein sequence ID" value="CDF39581"/>
    <property type="gene ID" value="CHC_T00006665001"/>
</dbReference>
<protein>
    <submittedName>
        <fullName evidence="2">Uncharacterized protein</fullName>
    </submittedName>
</protein>
<dbReference type="GeneID" id="17317596"/>
<evidence type="ECO:0000313" key="2">
    <source>
        <dbReference type="EMBL" id="CDF39581.1"/>
    </source>
</evidence>
<feature type="region of interest" description="Disordered" evidence="1">
    <location>
        <begin position="1"/>
        <end position="129"/>
    </location>
</feature>
<sequence length="281" mass="31348">MPCCPLPFPSPSLRHNRNHPRRNMPLRRSQRRAKPALSVRAEPTPPDDDKENEVAMRESGSLSGKDETSTSDTGKVLPEKDKIAAVHTSRQPRRAASKLLHSKTALVSDEEDEASSAHGPASFASERERELTATAIDIGDIDEIQEASPRATAAAPVERGADGETTNRTPLAVLQPEQVSPLRPKKVTYGKRRRVHLIEMPTSHALGVMRYASPERTAEGKSDQSEQGEEAVEKKEDEEEEEEEEEEEASPERSKPLEEFMKEQRDLWAEVDAVDLEEQFD</sequence>
<feature type="compositionally biased region" description="Pro residues" evidence="1">
    <location>
        <begin position="1"/>
        <end position="10"/>
    </location>
</feature>
<feature type="compositionally biased region" description="Basic and acidic residues" evidence="1">
    <location>
        <begin position="250"/>
        <end position="266"/>
    </location>
</feature>
<dbReference type="KEGG" id="ccp:CHC_T00006665001"/>
<feature type="compositionally biased region" description="Basic residues" evidence="1">
    <location>
        <begin position="183"/>
        <end position="195"/>
    </location>
</feature>
<organism evidence="2 3">
    <name type="scientific">Chondrus crispus</name>
    <name type="common">Carrageen Irish moss</name>
    <name type="synonym">Polymorpha crispa</name>
    <dbReference type="NCBI Taxonomy" id="2769"/>
    <lineage>
        <taxon>Eukaryota</taxon>
        <taxon>Rhodophyta</taxon>
        <taxon>Florideophyceae</taxon>
        <taxon>Rhodymeniophycidae</taxon>
        <taxon>Gigartinales</taxon>
        <taxon>Gigartinaceae</taxon>
        <taxon>Chondrus</taxon>
    </lineage>
</organism>
<accession>R7QQ30</accession>
<name>R7QQ30_CHOCR</name>
<dbReference type="Proteomes" id="UP000012073">
    <property type="component" value="Unassembled WGS sequence"/>
</dbReference>
<feature type="compositionally biased region" description="Basic residues" evidence="1">
    <location>
        <begin position="14"/>
        <end position="34"/>
    </location>
</feature>
<feature type="compositionally biased region" description="Acidic residues" evidence="1">
    <location>
        <begin position="226"/>
        <end position="249"/>
    </location>
</feature>
<dbReference type="RefSeq" id="XP_005709875.1">
    <property type="nucleotide sequence ID" value="XM_005709818.1"/>
</dbReference>
<dbReference type="AlphaFoldDB" id="R7QQ30"/>
<evidence type="ECO:0000313" key="3">
    <source>
        <dbReference type="Proteomes" id="UP000012073"/>
    </source>
</evidence>
<keyword evidence="3" id="KW-1185">Reference proteome</keyword>
<reference evidence="3" key="1">
    <citation type="journal article" date="2013" name="Proc. Natl. Acad. Sci. U.S.A.">
        <title>Genome structure and metabolic features in the red seaweed Chondrus crispus shed light on evolution of the Archaeplastida.</title>
        <authorList>
            <person name="Collen J."/>
            <person name="Porcel B."/>
            <person name="Carre W."/>
            <person name="Ball S.G."/>
            <person name="Chaparro C."/>
            <person name="Tonon T."/>
            <person name="Barbeyron T."/>
            <person name="Michel G."/>
            <person name="Noel B."/>
            <person name="Valentin K."/>
            <person name="Elias M."/>
            <person name="Artiguenave F."/>
            <person name="Arun A."/>
            <person name="Aury J.M."/>
            <person name="Barbosa-Neto J.F."/>
            <person name="Bothwell J.H."/>
            <person name="Bouget F.Y."/>
            <person name="Brillet L."/>
            <person name="Cabello-Hurtado F."/>
            <person name="Capella-Gutierrez S."/>
            <person name="Charrier B."/>
            <person name="Cladiere L."/>
            <person name="Cock J.M."/>
            <person name="Coelho S.M."/>
            <person name="Colleoni C."/>
            <person name="Czjzek M."/>
            <person name="Da Silva C."/>
            <person name="Delage L."/>
            <person name="Denoeud F."/>
            <person name="Deschamps P."/>
            <person name="Dittami S.M."/>
            <person name="Gabaldon T."/>
            <person name="Gachon C.M."/>
            <person name="Groisillier A."/>
            <person name="Herve C."/>
            <person name="Jabbari K."/>
            <person name="Katinka M."/>
            <person name="Kloareg B."/>
            <person name="Kowalczyk N."/>
            <person name="Labadie K."/>
            <person name="Leblanc C."/>
            <person name="Lopez P.J."/>
            <person name="McLachlan D.H."/>
            <person name="Meslet-Cladiere L."/>
            <person name="Moustafa A."/>
            <person name="Nehr Z."/>
            <person name="Nyvall Collen P."/>
            <person name="Panaud O."/>
            <person name="Partensky F."/>
            <person name="Poulain J."/>
            <person name="Rensing S.A."/>
            <person name="Rousvoal S."/>
            <person name="Samson G."/>
            <person name="Symeonidi A."/>
            <person name="Weissenbach J."/>
            <person name="Zambounis A."/>
            <person name="Wincker P."/>
            <person name="Boyen C."/>
        </authorList>
    </citation>
    <scope>NUCLEOTIDE SEQUENCE [LARGE SCALE GENOMIC DNA]</scope>
    <source>
        <strain evidence="3">cv. Stackhouse</strain>
    </source>
</reference>